<organism evidence="9 10">
    <name type="scientific">Candidatus Nephthysia bennettiae</name>
    <dbReference type="NCBI Taxonomy" id="3127016"/>
    <lineage>
        <taxon>Bacteria</taxon>
        <taxon>Bacillati</taxon>
        <taxon>Candidatus Dormiibacterota</taxon>
        <taxon>Candidatus Dormibacteria</taxon>
        <taxon>Candidatus Dormibacterales</taxon>
        <taxon>Candidatus Dormibacteraceae</taxon>
        <taxon>Candidatus Nephthysia</taxon>
    </lineage>
</organism>
<protein>
    <submittedName>
        <fullName evidence="9">Sigma-70 family RNA polymerase sigma factor</fullName>
    </submittedName>
</protein>
<sequence length="193" mass="21262">MGKGSATVEDRSPDEAQTVERARRGDASAYGELVRRYTEMAFRTAYLVTGSAADAEDAAQDAFVKAYRALPRFRPGGSFRAWLLRIVGNEARNRRRSASRRVSMELRVAQGLRVVGSAPSPEDAAEAEEERQVLLGALNRMAAEDRQVISCRYLLQLSVEETAAALDLAPGTVKSRLSRALIRLRELMEPVHG</sequence>
<name>A0A934K7N2_9BACT</name>
<evidence type="ECO:0000313" key="9">
    <source>
        <dbReference type="EMBL" id="MBJ7600389.1"/>
    </source>
</evidence>
<dbReference type="InterPro" id="IPR014284">
    <property type="entry name" value="RNA_pol_sigma-70_dom"/>
</dbReference>
<dbReference type="NCBIfam" id="TIGR02937">
    <property type="entry name" value="sigma70-ECF"/>
    <property type="match status" value="1"/>
</dbReference>
<proteinExistence type="inferred from homology"/>
<evidence type="ECO:0000256" key="4">
    <source>
        <dbReference type="ARBA" id="ARBA00023125"/>
    </source>
</evidence>
<gene>
    <name evidence="9" type="ORF">JF922_20240</name>
</gene>
<dbReference type="InterPro" id="IPR039425">
    <property type="entry name" value="RNA_pol_sigma-70-like"/>
</dbReference>
<comment type="caution">
    <text evidence="9">The sequence shown here is derived from an EMBL/GenBank/DDBJ whole genome shotgun (WGS) entry which is preliminary data.</text>
</comment>
<evidence type="ECO:0000256" key="5">
    <source>
        <dbReference type="ARBA" id="ARBA00023163"/>
    </source>
</evidence>
<evidence type="ECO:0000256" key="6">
    <source>
        <dbReference type="SAM" id="MobiDB-lite"/>
    </source>
</evidence>
<dbReference type="PANTHER" id="PTHR43133">
    <property type="entry name" value="RNA POLYMERASE ECF-TYPE SIGMA FACTO"/>
    <property type="match status" value="1"/>
</dbReference>
<dbReference type="SUPFAM" id="SSF88946">
    <property type="entry name" value="Sigma2 domain of RNA polymerase sigma factors"/>
    <property type="match status" value="1"/>
</dbReference>
<dbReference type="Gene3D" id="1.10.10.10">
    <property type="entry name" value="Winged helix-like DNA-binding domain superfamily/Winged helix DNA-binding domain"/>
    <property type="match status" value="1"/>
</dbReference>
<dbReference type="GO" id="GO:0003677">
    <property type="term" value="F:DNA binding"/>
    <property type="evidence" value="ECO:0007669"/>
    <property type="project" value="UniProtKB-KW"/>
</dbReference>
<evidence type="ECO:0000256" key="2">
    <source>
        <dbReference type="ARBA" id="ARBA00023015"/>
    </source>
</evidence>
<keyword evidence="5" id="KW-0804">Transcription</keyword>
<keyword evidence="4" id="KW-0238">DNA-binding</keyword>
<dbReference type="InterPro" id="IPR036388">
    <property type="entry name" value="WH-like_DNA-bd_sf"/>
</dbReference>
<dbReference type="InterPro" id="IPR013249">
    <property type="entry name" value="RNA_pol_sigma70_r4_t2"/>
</dbReference>
<evidence type="ECO:0000256" key="3">
    <source>
        <dbReference type="ARBA" id="ARBA00023082"/>
    </source>
</evidence>
<dbReference type="Pfam" id="PF08281">
    <property type="entry name" value="Sigma70_r4_2"/>
    <property type="match status" value="1"/>
</dbReference>
<dbReference type="PANTHER" id="PTHR43133:SF8">
    <property type="entry name" value="RNA POLYMERASE SIGMA FACTOR HI_1459-RELATED"/>
    <property type="match status" value="1"/>
</dbReference>
<feature type="domain" description="RNA polymerase sigma-70 region 2" evidence="7">
    <location>
        <begin position="33"/>
        <end position="101"/>
    </location>
</feature>
<dbReference type="InterPro" id="IPR013325">
    <property type="entry name" value="RNA_pol_sigma_r2"/>
</dbReference>
<reference evidence="9" key="1">
    <citation type="submission" date="2020-10" db="EMBL/GenBank/DDBJ databases">
        <title>Ca. Dormibacterota MAGs.</title>
        <authorList>
            <person name="Montgomery K."/>
        </authorList>
    </citation>
    <scope>NUCLEOTIDE SEQUENCE [LARGE SCALE GENOMIC DNA]</scope>
    <source>
        <strain evidence="9">SC8812_S17_10</strain>
    </source>
</reference>
<keyword evidence="3" id="KW-0731">Sigma factor</keyword>
<feature type="region of interest" description="Disordered" evidence="6">
    <location>
        <begin position="1"/>
        <end position="23"/>
    </location>
</feature>
<evidence type="ECO:0000313" key="10">
    <source>
        <dbReference type="Proteomes" id="UP000612893"/>
    </source>
</evidence>
<dbReference type="AlphaFoldDB" id="A0A934K7N2"/>
<feature type="compositionally biased region" description="Basic and acidic residues" evidence="6">
    <location>
        <begin position="8"/>
        <end position="23"/>
    </location>
</feature>
<dbReference type="Proteomes" id="UP000612893">
    <property type="component" value="Unassembled WGS sequence"/>
</dbReference>
<evidence type="ECO:0000259" key="7">
    <source>
        <dbReference type="Pfam" id="PF04542"/>
    </source>
</evidence>
<comment type="similarity">
    <text evidence="1">Belongs to the sigma-70 factor family. ECF subfamily.</text>
</comment>
<dbReference type="InterPro" id="IPR007627">
    <property type="entry name" value="RNA_pol_sigma70_r2"/>
</dbReference>
<evidence type="ECO:0000259" key="8">
    <source>
        <dbReference type="Pfam" id="PF08281"/>
    </source>
</evidence>
<evidence type="ECO:0000256" key="1">
    <source>
        <dbReference type="ARBA" id="ARBA00010641"/>
    </source>
</evidence>
<dbReference type="GO" id="GO:0016987">
    <property type="term" value="F:sigma factor activity"/>
    <property type="evidence" value="ECO:0007669"/>
    <property type="project" value="UniProtKB-KW"/>
</dbReference>
<keyword evidence="2" id="KW-0805">Transcription regulation</keyword>
<dbReference type="SUPFAM" id="SSF88659">
    <property type="entry name" value="Sigma3 and sigma4 domains of RNA polymerase sigma factors"/>
    <property type="match status" value="1"/>
</dbReference>
<accession>A0A934K7N2</accession>
<dbReference type="Gene3D" id="1.10.1740.10">
    <property type="match status" value="1"/>
</dbReference>
<dbReference type="InterPro" id="IPR013324">
    <property type="entry name" value="RNA_pol_sigma_r3/r4-like"/>
</dbReference>
<dbReference type="CDD" id="cd06171">
    <property type="entry name" value="Sigma70_r4"/>
    <property type="match status" value="1"/>
</dbReference>
<dbReference type="Pfam" id="PF04542">
    <property type="entry name" value="Sigma70_r2"/>
    <property type="match status" value="1"/>
</dbReference>
<dbReference type="EMBL" id="JAEKNR010000201">
    <property type="protein sequence ID" value="MBJ7600389.1"/>
    <property type="molecule type" value="Genomic_DNA"/>
</dbReference>
<feature type="domain" description="RNA polymerase sigma factor 70 region 4 type 2" evidence="8">
    <location>
        <begin position="132"/>
        <end position="184"/>
    </location>
</feature>
<keyword evidence="10" id="KW-1185">Reference proteome</keyword>